<feature type="compositionally biased region" description="Polar residues" evidence="3">
    <location>
        <begin position="240"/>
        <end position="250"/>
    </location>
</feature>
<feature type="compositionally biased region" description="Polar residues" evidence="3">
    <location>
        <begin position="309"/>
        <end position="321"/>
    </location>
</feature>
<accession>A0A3A1YDT5</accession>
<sequence>MQIIFKGRLGQDPTFYNSRQGGNEFVTLSVAYNQVSFDQSSNQWVTEFVEWYNVVCYKPNIVERCKALAKGCEVVIIGDCSFKDYIDKNGIQKVSKNITASDIFYTVTGRNAILKSIEAVNDLLNQYSNGNGQGYNNNQGFKNQNQGFNNQGFNNNQNQSFNNQGQGFNNSIQTSSNYNSGFNQNQGFSNQQQVGSSQSQGFSNNSGYNNNNGFTQNQNNNIQTSINNQGQGFNPNPGFSNQPNGFNNVGSDYDLRKGLEELKDKYSGAHITTTNEVAKAPTSASNPYEPTPPQPQSRHVNNGARVANDFSSGRSDEQTSIPDDDMPF</sequence>
<keyword evidence="5" id="KW-1185">Reference proteome</keyword>
<protein>
    <recommendedName>
        <fullName evidence="6">Single-stranded DNA-binding protein</fullName>
    </recommendedName>
</protein>
<evidence type="ECO:0000256" key="3">
    <source>
        <dbReference type="SAM" id="MobiDB-lite"/>
    </source>
</evidence>
<name>A0A3A1YDT5_9GAMM</name>
<feature type="compositionally biased region" description="Low complexity" evidence="3">
    <location>
        <begin position="134"/>
        <end position="170"/>
    </location>
</feature>
<dbReference type="RefSeq" id="WP_119524420.1">
    <property type="nucleotide sequence ID" value="NZ_NRHC01000011.1"/>
</dbReference>
<evidence type="ECO:0000256" key="2">
    <source>
        <dbReference type="PROSITE-ProRule" id="PRU00252"/>
    </source>
</evidence>
<keyword evidence="1 2" id="KW-0238">DNA-binding</keyword>
<dbReference type="InterPro" id="IPR000424">
    <property type="entry name" value="Primosome_PriB/ssb"/>
</dbReference>
<evidence type="ECO:0000313" key="5">
    <source>
        <dbReference type="Proteomes" id="UP000265691"/>
    </source>
</evidence>
<proteinExistence type="predicted"/>
<evidence type="ECO:0000313" key="4">
    <source>
        <dbReference type="EMBL" id="RIY34344.1"/>
    </source>
</evidence>
<reference evidence="4 5" key="1">
    <citation type="submission" date="2017-08" db="EMBL/GenBank/DDBJ databases">
        <title>Reclassification of Bisgaard taxon 37 and 44.</title>
        <authorList>
            <person name="Christensen H."/>
        </authorList>
    </citation>
    <scope>NUCLEOTIDE SEQUENCE [LARGE SCALE GENOMIC DNA]</scope>
    <source>
        <strain evidence="4 5">B96_3</strain>
    </source>
</reference>
<organism evidence="4 5">
    <name type="scientific">Psittacicella hinzii</name>
    <dbReference type="NCBI Taxonomy" id="2028575"/>
    <lineage>
        <taxon>Bacteria</taxon>
        <taxon>Pseudomonadati</taxon>
        <taxon>Pseudomonadota</taxon>
        <taxon>Gammaproteobacteria</taxon>
        <taxon>Pasteurellales</taxon>
        <taxon>Psittacicellaceae</taxon>
        <taxon>Psittacicella</taxon>
    </lineage>
</organism>
<feature type="region of interest" description="Disordered" evidence="3">
    <location>
        <begin position="134"/>
        <end position="252"/>
    </location>
</feature>
<dbReference type="InterPro" id="IPR012340">
    <property type="entry name" value="NA-bd_OB-fold"/>
</dbReference>
<evidence type="ECO:0008006" key="6">
    <source>
        <dbReference type="Google" id="ProtNLM"/>
    </source>
</evidence>
<dbReference type="EMBL" id="NRHC01000011">
    <property type="protein sequence ID" value="RIY34344.1"/>
    <property type="molecule type" value="Genomic_DNA"/>
</dbReference>
<dbReference type="Gene3D" id="2.40.50.140">
    <property type="entry name" value="Nucleic acid-binding proteins"/>
    <property type="match status" value="1"/>
</dbReference>
<gene>
    <name evidence="4" type="ORF">CKF54_00970</name>
</gene>
<dbReference type="Proteomes" id="UP000265691">
    <property type="component" value="Unassembled WGS sequence"/>
</dbReference>
<dbReference type="PROSITE" id="PS50935">
    <property type="entry name" value="SSB"/>
    <property type="match status" value="1"/>
</dbReference>
<dbReference type="CDD" id="cd04496">
    <property type="entry name" value="SSB_OBF"/>
    <property type="match status" value="1"/>
</dbReference>
<comment type="caution">
    <text evidence="4">The sequence shown here is derived from an EMBL/GenBank/DDBJ whole genome shotgun (WGS) entry which is preliminary data.</text>
</comment>
<dbReference type="Pfam" id="PF00436">
    <property type="entry name" value="SSB"/>
    <property type="match status" value="1"/>
</dbReference>
<feature type="region of interest" description="Disordered" evidence="3">
    <location>
        <begin position="272"/>
        <end position="328"/>
    </location>
</feature>
<dbReference type="OrthoDB" id="9809878at2"/>
<dbReference type="GO" id="GO:0003697">
    <property type="term" value="F:single-stranded DNA binding"/>
    <property type="evidence" value="ECO:0007669"/>
    <property type="project" value="InterPro"/>
</dbReference>
<dbReference type="SUPFAM" id="SSF50249">
    <property type="entry name" value="Nucleic acid-binding proteins"/>
    <property type="match status" value="1"/>
</dbReference>
<feature type="compositionally biased region" description="Polar residues" evidence="3">
    <location>
        <begin position="272"/>
        <end position="288"/>
    </location>
</feature>
<feature type="compositionally biased region" description="Low complexity" evidence="3">
    <location>
        <begin position="179"/>
        <end position="239"/>
    </location>
</feature>
<evidence type="ECO:0000256" key="1">
    <source>
        <dbReference type="ARBA" id="ARBA00023125"/>
    </source>
</evidence>
<dbReference type="AlphaFoldDB" id="A0A3A1YDT5"/>